<gene>
    <name evidence="2" type="ORF">TEOVI_000484600</name>
</gene>
<keyword evidence="3" id="KW-1185">Reference proteome</keyword>
<dbReference type="RefSeq" id="XP_067077782.1">
    <property type="nucleotide sequence ID" value="XM_067221681.1"/>
</dbReference>
<dbReference type="GeneID" id="92378786"/>
<accession>A0A1G4I3F5</accession>
<name>A0A1G4I3F5_TRYEQ</name>
<feature type="compositionally biased region" description="Polar residues" evidence="1">
    <location>
        <begin position="22"/>
        <end position="41"/>
    </location>
</feature>
<dbReference type="Proteomes" id="UP000195570">
    <property type="component" value="Unassembled WGS sequence"/>
</dbReference>
<dbReference type="CDD" id="cd00590">
    <property type="entry name" value="RRM_SF"/>
    <property type="match status" value="1"/>
</dbReference>
<feature type="compositionally biased region" description="Basic residues" evidence="1">
    <location>
        <begin position="62"/>
        <end position="71"/>
    </location>
</feature>
<evidence type="ECO:0000313" key="2">
    <source>
        <dbReference type="EMBL" id="SCU66326.1"/>
    </source>
</evidence>
<dbReference type="EMBL" id="CZPT02000533">
    <property type="protein sequence ID" value="SCU66326.1"/>
    <property type="molecule type" value="Genomic_DNA"/>
</dbReference>
<organism evidence="2 3">
    <name type="scientific">Trypanosoma equiperdum</name>
    <dbReference type="NCBI Taxonomy" id="5694"/>
    <lineage>
        <taxon>Eukaryota</taxon>
        <taxon>Discoba</taxon>
        <taxon>Euglenozoa</taxon>
        <taxon>Kinetoplastea</taxon>
        <taxon>Metakinetoplastina</taxon>
        <taxon>Trypanosomatida</taxon>
        <taxon>Trypanosomatidae</taxon>
        <taxon>Trypanosoma</taxon>
    </lineage>
</organism>
<protein>
    <submittedName>
        <fullName evidence="2">RNA-binding protein 38, putative</fullName>
    </submittedName>
</protein>
<dbReference type="VEuPathDB" id="TriTrypDB:TEOVI_000484600"/>
<reference evidence="2" key="1">
    <citation type="submission" date="2016-09" db="EMBL/GenBank/DDBJ databases">
        <authorList>
            <person name="Hebert L."/>
            <person name="Moumen B."/>
        </authorList>
    </citation>
    <scope>NUCLEOTIDE SEQUENCE [LARGE SCALE GENOMIC DNA]</scope>
    <source>
        <strain evidence="2">OVI</strain>
    </source>
</reference>
<comment type="caution">
    <text evidence="2">The sequence shown here is derived from an EMBL/GenBank/DDBJ whole genome shotgun (WGS) entry which is preliminary data.</text>
</comment>
<evidence type="ECO:0000313" key="3">
    <source>
        <dbReference type="Proteomes" id="UP000195570"/>
    </source>
</evidence>
<dbReference type="GO" id="GO:0003676">
    <property type="term" value="F:nucleic acid binding"/>
    <property type="evidence" value="ECO:0007669"/>
    <property type="project" value="InterPro"/>
</dbReference>
<proteinExistence type="predicted"/>
<evidence type="ECO:0000256" key="1">
    <source>
        <dbReference type="SAM" id="MobiDB-lite"/>
    </source>
</evidence>
<dbReference type="SUPFAM" id="SSF54928">
    <property type="entry name" value="RNA-binding domain, RBD"/>
    <property type="match status" value="1"/>
</dbReference>
<dbReference type="AlphaFoldDB" id="A0A1G4I3F5"/>
<dbReference type="InterPro" id="IPR035979">
    <property type="entry name" value="RBD_domain_sf"/>
</dbReference>
<sequence>MPVLPEFIPLGKQKEMFAVSSWRDSPQASTPALSNVANQPMSPALLPAAQCEKDVGQQGKGQRTRKSKGRGKNQSSQRQPDVEDFFVNFVLPPGISFANIKEELQLFATTPLHIYDVGPPHTLLVKKSTGAVGNADADVSAASQQTDGTAPLIDKGVSKCAAHEQSPIRTPNIMCGVTADCSGEVAGAAMPGISLPPSIPAETLSKGYLISLLFAESSEAEKVSELLKKKWPQSTVTIVPRNRSMLNASLVLKGLPNLPKTEVIIEELDKIIPHKPSYIRLHRGERGVFKNVVFIKYPNREIAEECKLRLERLYIGSRPLKVEFKKKEKPAAEKDEGMTLQQLVRDLRVSSEHEGFRYQRSDLSKEDLKVLKQLCNSYGLSFDLDDRTVTVRRILPLSGRPSPAMRPAAANGCASHTLTATMPTPGTLQPMDFRGIRHWRELNSQQVSLGIARPKEPGSVQPFAPGRGRPL</sequence>
<feature type="region of interest" description="Disordered" evidence="1">
    <location>
        <begin position="21"/>
        <end position="79"/>
    </location>
</feature>